<feature type="transmembrane region" description="Helical" evidence="6">
    <location>
        <begin position="66"/>
        <end position="87"/>
    </location>
</feature>
<evidence type="ECO:0000256" key="4">
    <source>
        <dbReference type="ARBA" id="ARBA00022989"/>
    </source>
</evidence>
<name>A0A506Y9H8_9MICO</name>
<evidence type="ECO:0000256" key="2">
    <source>
        <dbReference type="ARBA" id="ARBA00022475"/>
    </source>
</evidence>
<gene>
    <name evidence="7" type="ORF">FJ657_01735</name>
</gene>
<evidence type="ECO:0000313" key="8">
    <source>
        <dbReference type="Proteomes" id="UP000316252"/>
    </source>
</evidence>
<accession>A0A506Y9H8</accession>
<organism evidence="7 8">
    <name type="scientific">Schumannella soli</name>
    <dbReference type="NCBI Taxonomy" id="2590779"/>
    <lineage>
        <taxon>Bacteria</taxon>
        <taxon>Bacillati</taxon>
        <taxon>Actinomycetota</taxon>
        <taxon>Actinomycetes</taxon>
        <taxon>Micrococcales</taxon>
        <taxon>Microbacteriaceae</taxon>
        <taxon>Schumannella</taxon>
    </lineage>
</organism>
<comment type="subcellular location">
    <subcellularLocation>
        <location evidence="1">Cell membrane</location>
        <topology evidence="1">Multi-pass membrane protein</topology>
    </subcellularLocation>
</comment>
<feature type="transmembrane region" description="Helical" evidence="6">
    <location>
        <begin position="156"/>
        <end position="179"/>
    </location>
</feature>
<dbReference type="Pfam" id="PF01810">
    <property type="entry name" value="LysE"/>
    <property type="match status" value="1"/>
</dbReference>
<dbReference type="GO" id="GO:0005886">
    <property type="term" value="C:plasma membrane"/>
    <property type="evidence" value="ECO:0007669"/>
    <property type="project" value="UniProtKB-SubCell"/>
</dbReference>
<proteinExistence type="predicted"/>
<dbReference type="PANTHER" id="PTHR30086:SF20">
    <property type="entry name" value="ARGININE EXPORTER PROTEIN ARGO-RELATED"/>
    <property type="match status" value="1"/>
</dbReference>
<dbReference type="EMBL" id="VHQG01000001">
    <property type="protein sequence ID" value="TPW78150.1"/>
    <property type="molecule type" value="Genomic_DNA"/>
</dbReference>
<feature type="transmembrane region" description="Helical" evidence="6">
    <location>
        <begin position="38"/>
        <end position="60"/>
    </location>
</feature>
<evidence type="ECO:0000256" key="3">
    <source>
        <dbReference type="ARBA" id="ARBA00022692"/>
    </source>
</evidence>
<comment type="caution">
    <text evidence="7">The sequence shown here is derived from an EMBL/GenBank/DDBJ whole genome shotgun (WGS) entry which is preliminary data.</text>
</comment>
<evidence type="ECO:0000256" key="6">
    <source>
        <dbReference type="SAM" id="Phobius"/>
    </source>
</evidence>
<evidence type="ECO:0000313" key="7">
    <source>
        <dbReference type="EMBL" id="TPW78150.1"/>
    </source>
</evidence>
<dbReference type="PANTHER" id="PTHR30086">
    <property type="entry name" value="ARGININE EXPORTER PROTEIN ARGO"/>
    <property type="match status" value="1"/>
</dbReference>
<keyword evidence="3 6" id="KW-0812">Transmembrane</keyword>
<dbReference type="InterPro" id="IPR001123">
    <property type="entry name" value="LeuE-type"/>
</dbReference>
<dbReference type="AlphaFoldDB" id="A0A506Y9H8"/>
<keyword evidence="8" id="KW-1185">Reference proteome</keyword>
<feature type="transmembrane region" description="Helical" evidence="6">
    <location>
        <begin position="6"/>
        <end position="26"/>
    </location>
</feature>
<reference evidence="7 8" key="1">
    <citation type="submission" date="2019-06" db="EMBL/GenBank/DDBJ databases">
        <authorList>
            <person name="Li F."/>
        </authorList>
    </citation>
    <scope>NUCLEOTIDE SEQUENCE [LARGE SCALE GENOMIC DNA]</scope>
    <source>
        <strain evidence="7 8">10F1D-1</strain>
    </source>
</reference>
<keyword evidence="4 6" id="KW-1133">Transmembrane helix</keyword>
<sequence length="215" mass="22045">MLTTLAPVLVTYAVGTASPGPANLTVMTIAARDGRRPALIFAGGVLLGGLTWAVLAATGLSAVLTSFAGALTALKVIGGGYLIYLAVRSARSALRGRGRGTAGATGVADPAPAPVSSAGWLRRGFLLHLTNPKALLVWAATMTVGLHAGSEPWMPLLIIACCELCGIVIFGAYAFVFSAETIARAYRRAQRVIEGAVAVVFAAFGVRLLLTPLEA</sequence>
<keyword evidence="5 6" id="KW-0472">Membrane</keyword>
<dbReference type="OrthoDB" id="9784202at2"/>
<evidence type="ECO:0000256" key="1">
    <source>
        <dbReference type="ARBA" id="ARBA00004651"/>
    </source>
</evidence>
<feature type="transmembrane region" description="Helical" evidence="6">
    <location>
        <begin position="132"/>
        <end position="150"/>
    </location>
</feature>
<dbReference type="GO" id="GO:0015171">
    <property type="term" value="F:amino acid transmembrane transporter activity"/>
    <property type="evidence" value="ECO:0007669"/>
    <property type="project" value="TreeGrafter"/>
</dbReference>
<protein>
    <submittedName>
        <fullName evidence="7">LysE family translocator</fullName>
    </submittedName>
</protein>
<feature type="transmembrane region" description="Helical" evidence="6">
    <location>
        <begin position="191"/>
        <end position="210"/>
    </location>
</feature>
<evidence type="ECO:0000256" key="5">
    <source>
        <dbReference type="ARBA" id="ARBA00023136"/>
    </source>
</evidence>
<keyword evidence="2" id="KW-1003">Cell membrane</keyword>
<dbReference type="Proteomes" id="UP000316252">
    <property type="component" value="Unassembled WGS sequence"/>
</dbReference>